<proteinExistence type="predicted"/>
<evidence type="ECO:0000313" key="15">
    <source>
        <dbReference type="EMBL" id="NLR73704.1"/>
    </source>
</evidence>
<dbReference type="GO" id="GO:0005886">
    <property type="term" value="C:plasma membrane"/>
    <property type="evidence" value="ECO:0007669"/>
    <property type="project" value="UniProtKB-SubCell"/>
</dbReference>
<keyword evidence="6" id="KW-0479">Metal-binding</keyword>
<dbReference type="PROSITE" id="PS50005">
    <property type="entry name" value="TPR"/>
    <property type="match status" value="1"/>
</dbReference>
<evidence type="ECO:0000256" key="9">
    <source>
        <dbReference type="ARBA" id="ARBA00022989"/>
    </source>
</evidence>
<dbReference type="SMART" id="SM00028">
    <property type="entry name" value="TPR"/>
    <property type="match status" value="2"/>
</dbReference>
<dbReference type="RefSeq" id="WP_168875366.1">
    <property type="nucleotide sequence ID" value="NZ_JABAIM010000001.1"/>
</dbReference>
<evidence type="ECO:0000256" key="1">
    <source>
        <dbReference type="ARBA" id="ARBA00001947"/>
    </source>
</evidence>
<evidence type="ECO:0000256" key="3">
    <source>
        <dbReference type="ARBA" id="ARBA00022475"/>
    </source>
</evidence>
<comment type="cofactor">
    <cofactor evidence="1">
        <name>Zn(2+)</name>
        <dbReference type="ChEBI" id="CHEBI:29105"/>
    </cofactor>
</comment>
<sequence length="658" mass="74912">MNQSDFIRRVRQLESGGAAQDQRFQWRVLGWLLLGYGVIGGTALLAMLAPVALFLALLFSKHLIVALLFGGSLLAASHFGWRLLKTLLAVPVEHGEDALPLQRQQAPKLFELLDTLERAFQVRVHQVRLDARLNAAIRQQPRLGGLLGSRNTLIIGVPLLATFTLEQTTAVLAHEFAHLRGDHGRFGSHVYQMRLSWYRLRHHLERQRSYASYPLLRFLRWYAPRFNAESFVLNRASEYAADQASARLTSAEDAATALLVSHLADLWLDRVFWPHVYRHSREHAEPDVAPYHLLLGLTPPADSLPLAEMVMPWSQVFRDPKEWINQTILMHEQLSRLTDYDDTHPCLYDRISALGMEADLPPLPLPCDYPASQVLLGESLPVLAQHLNGLWREHQRGYWHEQHQLHEPPELATYHGLLRKQATQAFSAEDWLQLAIAQMALGKPDEECRLSLRAALTAEPQHARSLYQLGLLAIRMENWAEAPDILQQAMQADPQLEAACLDALARMAMLQDDDLAAERYLLAHDEALRRYGRSRQELACVDASDNLQCPTLSAYQRKQLQEALQPVRSWVRQVWVAHKVSRLNPRHTTWLLLVEPQTSAAESLLSPVRSSHTEACRVWLDRHTVPMPDYYQDHVLTRHDALLLARLPECALPLFDPA</sequence>
<feature type="transmembrane region" description="Helical" evidence="13">
    <location>
        <begin position="33"/>
        <end position="56"/>
    </location>
</feature>
<dbReference type="InterPro" id="IPR011990">
    <property type="entry name" value="TPR-like_helical_dom_sf"/>
</dbReference>
<keyword evidence="5 13" id="KW-0812">Transmembrane</keyword>
<feature type="repeat" description="TPR" evidence="12">
    <location>
        <begin position="463"/>
        <end position="496"/>
    </location>
</feature>
<keyword evidence="10 15" id="KW-0482">Metalloprotease</keyword>
<keyword evidence="9 13" id="KW-1133">Transmembrane helix</keyword>
<protein>
    <submittedName>
        <fullName evidence="15">M48 family metalloprotease</fullName>
    </submittedName>
</protein>
<evidence type="ECO:0000256" key="12">
    <source>
        <dbReference type="PROSITE-ProRule" id="PRU00339"/>
    </source>
</evidence>
<organism evidence="15 16">
    <name type="scientific">Leeia aquatica</name>
    <dbReference type="NCBI Taxonomy" id="2725557"/>
    <lineage>
        <taxon>Bacteria</taxon>
        <taxon>Pseudomonadati</taxon>
        <taxon>Pseudomonadota</taxon>
        <taxon>Betaproteobacteria</taxon>
        <taxon>Neisseriales</taxon>
        <taxon>Leeiaceae</taxon>
        <taxon>Leeia</taxon>
    </lineage>
</organism>
<dbReference type="InterPro" id="IPR050083">
    <property type="entry name" value="HtpX_protease"/>
</dbReference>
<dbReference type="PANTHER" id="PTHR43221">
    <property type="entry name" value="PROTEASE HTPX"/>
    <property type="match status" value="1"/>
</dbReference>
<keyword evidence="11 13" id="KW-0472">Membrane</keyword>
<dbReference type="InterPro" id="IPR019734">
    <property type="entry name" value="TPR_rpt"/>
</dbReference>
<dbReference type="EMBL" id="JABAIM010000001">
    <property type="protein sequence ID" value="NLR73704.1"/>
    <property type="molecule type" value="Genomic_DNA"/>
</dbReference>
<evidence type="ECO:0000256" key="2">
    <source>
        <dbReference type="ARBA" id="ARBA00004651"/>
    </source>
</evidence>
<keyword evidence="3" id="KW-1003">Cell membrane</keyword>
<evidence type="ECO:0000256" key="8">
    <source>
        <dbReference type="ARBA" id="ARBA00022833"/>
    </source>
</evidence>
<keyword evidence="16" id="KW-1185">Reference proteome</keyword>
<dbReference type="PANTHER" id="PTHR43221:SF1">
    <property type="entry name" value="PROTEASE HTPX"/>
    <property type="match status" value="1"/>
</dbReference>
<comment type="subcellular location">
    <subcellularLocation>
        <location evidence="2">Cell membrane</location>
        <topology evidence="2">Multi-pass membrane protein</topology>
    </subcellularLocation>
</comment>
<dbReference type="AlphaFoldDB" id="A0A847S1V3"/>
<evidence type="ECO:0000256" key="13">
    <source>
        <dbReference type="SAM" id="Phobius"/>
    </source>
</evidence>
<evidence type="ECO:0000256" key="11">
    <source>
        <dbReference type="ARBA" id="ARBA00023136"/>
    </source>
</evidence>
<accession>A0A847S1V3</accession>
<evidence type="ECO:0000256" key="6">
    <source>
        <dbReference type="ARBA" id="ARBA00022723"/>
    </source>
</evidence>
<evidence type="ECO:0000313" key="16">
    <source>
        <dbReference type="Proteomes" id="UP000587991"/>
    </source>
</evidence>
<dbReference type="CDD" id="cd07328">
    <property type="entry name" value="M48_Ste24p_like"/>
    <property type="match status" value="1"/>
</dbReference>
<dbReference type="GO" id="GO:0004222">
    <property type="term" value="F:metalloendopeptidase activity"/>
    <property type="evidence" value="ECO:0007669"/>
    <property type="project" value="InterPro"/>
</dbReference>
<keyword evidence="12" id="KW-0802">TPR repeat</keyword>
<evidence type="ECO:0000256" key="4">
    <source>
        <dbReference type="ARBA" id="ARBA00022670"/>
    </source>
</evidence>
<evidence type="ECO:0000259" key="14">
    <source>
        <dbReference type="Pfam" id="PF01435"/>
    </source>
</evidence>
<dbReference type="GO" id="GO:0046872">
    <property type="term" value="F:metal ion binding"/>
    <property type="evidence" value="ECO:0007669"/>
    <property type="project" value="UniProtKB-KW"/>
</dbReference>
<dbReference type="Gene3D" id="1.25.40.10">
    <property type="entry name" value="Tetratricopeptide repeat domain"/>
    <property type="match status" value="1"/>
</dbReference>
<dbReference type="InterPro" id="IPR001915">
    <property type="entry name" value="Peptidase_M48"/>
</dbReference>
<dbReference type="Pfam" id="PF01435">
    <property type="entry name" value="Peptidase_M48"/>
    <property type="match status" value="1"/>
</dbReference>
<feature type="domain" description="Peptidase M48" evidence="14">
    <location>
        <begin position="151"/>
        <end position="354"/>
    </location>
</feature>
<evidence type="ECO:0000256" key="5">
    <source>
        <dbReference type="ARBA" id="ARBA00022692"/>
    </source>
</evidence>
<comment type="caution">
    <text evidence="15">The sequence shown here is derived from an EMBL/GenBank/DDBJ whole genome shotgun (WGS) entry which is preliminary data.</text>
</comment>
<dbReference type="SUPFAM" id="SSF48452">
    <property type="entry name" value="TPR-like"/>
    <property type="match status" value="1"/>
</dbReference>
<keyword evidence="8" id="KW-0862">Zinc</keyword>
<keyword evidence="7" id="KW-0378">Hydrolase</keyword>
<gene>
    <name evidence="15" type="ORF">HF682_00825</name>
</gene>
<dbReference type="GO" id="GO:0006508">
    <property type="term" value="P:proteolysis"/>
    <property type="evidence" value="ECO:0007669"/>
    <property type="project" value="UniProtKB-KW"/>
</dbReference>
<dbReference type="Gene3D" id="3.30.2010.10">
    <property type="entry name" value="Metalloproteases ('zincins'), catalytic domain"/>
    <property type="match status" value="1"/>
</dbReference>
<name>A0A847S1V3_9NEIS</name>
<dbReference type="Proteomes" id="UP000587991">
    <property type="component" value="Unassembled WGS sequence"/>
</dbReference>
<keyword evidence="4 15" id="KW-0645">Protease</keyword>
<reference evidence="15 16" key="1">
    <citation type="submission" date="2020-04" db="EMBL/GenBank/DDBJ databases">
        <title>Draft genome of Leeia sp. IMCC25680.</title>
        <authorList>
            <person name="Song J."/>
            <person name="Cho J.-C."/>
        </authorList>
    </citation>
    <scope>NUCLEOTIDE SEQUENCE [LARGE SCALE GENOMIC DNA]</scope>
    <source>
        <strain evidence="15 16">IMCC25680</strain>
    </source>
</reference>
<evidence type="ECO:0000256" key="10">
    <source>
        <dbReference type="ARBA" id="ARBA00023049"/>
    </source>
</evidence>
<evidence type="ECO:0000256" key="7">
    <source>
        <dbReference type="ARBA" id="ARBA00022801"/>
    </source>
</evidence>